<dbReference type="InterPro" id="IPR010734">
    <property type="entry name" value="Copine_C"/>
</dbReference>
<dbReference type="GO" id="GO:0071277">
    <property type="term" value="P:cellular response to calcium ion"/>
    <property type="evidence" value="ECO:0007669"/>
    <property type="project" value="TreeGrafter"/>
</dbReference>
<dbReference type="InterPro" id="IPR036465">
    <property type="entry name" value="vWFA_dom_sf"/>
</dbReference>
<dbReference type="PROSITE" id="PS50004">
    <property type="entry name" value="C2"/>
    <property type="match status" value="1"/>
</dbReference>
<evidence type="ECO:0000256" key="1">
    <source>
        <dbReference type="ARBA" id="ARBA00009048"/>
    </source>
</evidence>
<dbReference type="InterPro" id="IPR000008">
    <property type="entry name" value="C2_dom"/>
</dbReference>
<dbReference type="OrthoDB" id="5855668at2759"/>
<evidence type="ECO:0000313" key="4">
    <source>
        <dbReference type="EMBL" id="TNV83673.1"/>
    </source>
</evidence>
<evidence type="ECO:0000259" key="3">
    <source>
        <dbReference type="PROSITE" id="PS50234"/>
    </source>
</evidence>
<dbReference type="GO" id="GO:0005544">
    <property type="term" value="F:calcium-dependent phospholipid binding"/>
    <property type="evidence" value="ECO:0007669"/>
    <property type="project" value="InterPro"/>
</dbReference>
<reference evidence="4" key="1">
    <citation type="submission" date="2019-06" db="EMBL/GenBank/DDBJ databases">
        <authorList>
            <person name="Zheng W."/>
        </authorList>
    </citation>
    <scope>NUCLEOTIDE SEQUENCE</scope>
    <source>
        <strain evidence="4">QDHG01</strain>
    </source>
</reference>
<dbReference type="PROSITE" id="PS50234">
    <property type="entry name" value="VWFA"/>
    <property type="match status" value="1"/>
</dbReference>
<comment type="similarity">
    <text evidence="1">Belongs to the copine family.</text>
</comment>
<dbReference type="AlphaFoldDB" id="A0A8J8T707"/>
<protein>
    <recommendedName>
        <fullName evidence="6">Copine family protein</fullName>
    </recommendedName>
</protein>
<gene>
    <name evidence="4" type="ORF">FGO68_gene4369</name>
</gene>
<dbReference type="Gene3D" id="2.60.40.150">
    <property type="entry name" value="C2 domain"/>
    <property type="match status" value="1"/>
</dbReference>
<dbReference type="Gene3D" id="3.40.50.410">
    <property type="entry name" value="von Willebrand factor, type A domain"/>
    <property type="match status" value="1"/>
</dbReference>
<dbReference type="PANTHER" id="PTHR10857:SF106">
    <property type="entry name" value="C2 DOMAIN-CONTAINING PROTEIN"/>
    <property type="match status" value="1"/>
</dbReference>
<dbReference type="Pfam" id="PF00168">
    <property type="entry name" value="C2"/>
    <property type="match status" value="1"/>
</dbReference>
<proteinExistence type="inferred from homology"/>
<feature type="domain" description="C2" evidence="2">
    <location>
        <begin position="1"/>
        <end position="111"/>
    </location>
</feature>
<dbReference type="InterPro" id="IPR002035">
    <property type="entry name" value="VWF_A"/>
</dbReference>
<dbReference type="PANTHER" id="PTHR10857">
    <property type="entry name" value="COPINE"/>
    <property type="match status" value="1"/>
</dbReference>
<evidence type="ECO:0008006" key="6">
    <source>
        <dbReference type="Google" id="ProtNLM"/>
    </source>
</evidence>
<dbReference type="InterPro" id="IPR035892">
    <property type="entry name" value="C2_domain_sf"/>
</dbReference>
<dbReference type="Proteomes" id="UP000785679">
    <property type="component" value="Unassembled WGS sequence"/>
</dbReference>
<evidence type="ECO:0000259" key="2">
    <source>
        <dbReference type="PROSITE" id="PS50004"/>
    </source>
</evidence>
<comment type="caution">
    <text evidence="4">The sequence shown here is derived from an EMBL/GenBank/DDBJ whole genome shotgun (WGS) entry which is preliminary data.</text>
</comment>
<dbReference type="GO" id="GO:0005886">
    <property type="term" value="C:plasma membrane"/>
    <property type="evidence" value="ECO:0007669"/>
    <property type="project" value="TreeGrafter"/>
</dbReference>
<name>A0A8J8T707_HALGN</name>
<dbReference type="CDD" id="cd04048">
    <property type="entry name" value="C2A_Copine"/>
    <property type="match status" value="1"/>
</dbReference>
<keyword evidence="5" id="KW-1185">Reference proteome</keyword>
<sequence length="537" mass="60542">MEALKSRIALYISCRKLKDLDAMSKSDPQVEVLMKERGSGQWALLGKTEIVRNNLNPDFSKFIECDYYFEREQHVRFMVYDVDGSNKDFIGMNECTIAQIIGSVRQTYLADLTLEHNKTSRGKLVVRLDSVNVSNDEIRLKLKATLQPISNLCCYGVNNPYYVIQRARDPANPTDFVRTFQSPSLRNTHQPIFNPIKAKLVQICNGNKDLPIKFSFYSSIPEGTDEFYGESETTINKIIQGQKDLDVFKNASRIGTMQIEQFTLVEMPSFMDYLRSGWGINTSFAIDFTASNGEIFEPGSLHKIDASGRVLNQYEEAILGVGQIIEPYALQSQFAVFGFGGIPRYMGANKPSHCFNLNGQPNPIIIGLQNVYTQYKYSIANTGLAGPTYFQHVLRALLAYVQQSLALQMYHCMIIITDGEIHDMPETTDTIVELSKYPVSIIIIGVGDDDFINMRRLDSDDSVLKNSKGQAAMRDIVQFVRFKDYSGAGKNVSGLAEDVLKEMPDQIVNYMLSQNIKPAKLEWQDINKLGVSTIVKQ</sequence>
<organism evidence="4 5">
    <name type="scientific">Halteria grandinella</name>
    <dbReference type="NCBI Taxonomy" id="5974"/>
    <lineage>
        <taxon>Eukaryota</taxon>
        <taxon>Sar</taxon>
        <taxon>Alveolata</taxon>
        <taxon>Ciliophora</taxon>
        <taxon>Intramacronucleata</taxon>
        <taxon>Spirotrichea</taxon>
        <taxon>Stichotrichia</taxon>
        <taxon>Sporadotrichida</taxon>
        <taxon>Halteriidae</taxon>
        <taxon>Halteria</taxon>
    </lineage>
</organism>
<dbReference type="SUPFAM" id="SSF49562">
    <property type="entry name" value="C2 domain (Calcium/lipid-binding domain, CaLB)"/>
    <property type="match status" value="1"/>
</dbReference>
<accession>A0A8J8T707</accession>
<dbReference type="SMART" id="SM00239">
    <property type="entry name" value="C2"/>
    <property type="match status" value="2"/>
</dbReference>
<dbReference type="Pfam" id="PF07002">
    <property type="entry name" value="Copine"/>
    <property type="match status" value="1"/>
</dbReference>
<evidence type="ECO:0000313" key="5">
    <source>
        <dbReference type="Proteomes" id="UP000785679"/>
    </source>
</evidence>
<feature type="domain" description="VWFA" evidence="3">
    <location>
        <begin position="281"/>
        <end position="503"/>
    </location>
</feature>
<dbReference type="InterPro" id="IPR045052">
    <property type="entry name" value="Copine"/>
</dbReference>
<dbReference type="SUPFAM" id="SSF53300">
    <property type="entry name" value="vWA-like"/>
    <property type="match status" value="1"/>
</dbReference>
<dbReference type="SMART" id="SM00327">
    <property type="entry name" value="VWA"/>
    <property type="match status" value="1"/>
</dbReference>
<dbReference type="EMBL" id="RRYP01003576">
    <property type="protein sequence ID" value="TNV83673.1"/>
    <property type="molecule type" value="Genomic_DNA"/>
</dbReference>